<reference evidence="1" key="2">
    <citation type="submission" date="2015-07" db="EMBL/GenBank/DDBJ databases">
        <title>Plasmids, circular viruses and viroids from rat gut.</title>
        <authorList>
            <person name="Jorgensen T.J."/>
            <person name="Hansen M.A."/>
            <person name="Xu Z."/>
            <person name="Tabak M.A."/>
            <person name="Sorensen S.J."/>
            <person name="Hansen L.H."/>
        </authorList>
    </citation>
    <scope>NUCLEOTIDE SEQUENCE</scope>
    <source>
        <strain evidence="1">RGRH0157</strain>
    </source>
</reference>
<accession>A0A0H5PY62</accession>
<name>A0A0H5PY62_9ZZZZ</name>
<dbReference type="EMBL" id="LN852846">
    <property type="protein sequence ID" value="CRY94089.1"/>
    <property type="molecule type" value="Genomic_DNA"/>
</dbReference>
<proteinExistence type="predicted"/>
<sequence length="93" mass="10420">MHGTFNFSGAVDSIAMAELYMGAYPMMPVVIENGELFVLRNGFQVERLVQVCYNMGSEKTEHREIASLVECAQELNCRNKLLTFNEIGGVLNE</sequence>
<reference evidence="1" key="1">
    <citation type="submission" date="2015-06" db="EMBL/GenBank/DDBJ databases">
        <authorList>
            <person name="Joergensen T."/>
        </authorList>
    </citation>
    <scope>NUCLEOTIDE SEQUENCE</scope>
    <source>
        <strain evidence="1">RGRH0157</strain>
    </source>
</reference>
<organism evidence="1">
    <name type="scientific">uncultured prokaryote</name>
    <dbReference type="NCBI Taxonomy" id="198431"/>
    <lineage>
        <taxon>unclassified sequences</taxon>
        <taxon>environmental samples</taxon>
    </lineage>
</organism>
<protein>
    <submittedName>
        <fullName evidence="1">Uncharacterized protein</fullName>
    </submittedName>
</protein>
<dbReference type="AlphaFoldDB" id="A0A0H5PY62"/>
<evidence type="ECO:0000313" key="1">
    <source>
        <dbReference type="EMBL" id="CRY94089.1"/>
    </source>
</evidence>